<dbReference type="OrthoDB" id="534912at2759"/>
<dbReference type="GO" id="GO:0016020">
    <property type="term" value="C:membrane"/>
    <property type="evidence" value="ECO:0007669"/>
    <property type="project" value="UniProtKB-SubCell"/>
</dbReference>
<proteinExistence type="predicted"/>
<evidence type="ECO:0000256" key="1">
    <source>
        <dbReference type="ARBA" id="ARBA00004141"/>
    </source>
</evidence>
<keyword evidence="3" id="KW-1133">Transmembrane helix</keyword>
<comment type="subcellular location">
    <subcellularLocation>
        <location evidence="1">Membrane</location>
        <topology evidence="1">Multi-pass membrane protein</topology>
    </subcellularLocation>
</comment>
<sequence>ILLLVLNRIPFFKIRLSEEEEELGTDAAQIGEFTYQDSRVYIPEPVRSIKSISGAKTSKSNELDADAVPYPK</sequence>
<keyword evidence="2" id="KW-0812">Transmembrane</keyword>
<reference evidence="5" key="2">
    <citation type="submission" date="2021-01" db="EMBL/GenBank/DDBJ databases">
        <authorList>
            <person name="Schikora-Tamarit M.A."/>
        </authorList>
    </citation>
    <scope>NUCLEOTIDE SEQUENCE</scope>
    <source>
        <strain evidence="5">CBS2887</strain>
    </source>
</reference>
<organism evidence="5 6">
    <name type="scientific">Wickerhamomyces pijperi</name>
    <name type="common">Yeast</name>
    <name type="synonym">Pichia pijperi</name>
    <dbReference type="NCBI Taxonomy" id="599730"/>
    <lineage>
        <taxon>Eukaryota</taxon>
        <taxon>Fungi</taxon>
        <taxon>Dikarya</taxon>
        <taxon>Ascomycota</taxon>
        <taxon>Saccharomycotina</taxon>
        <taxon>Saccharomycetes</taxon>
        <taxon>Phaffomycetales</taxon>
        <taxon>Wickerhamomycetaceae</taxon>
        <taxon>Wickerhamomyces</taxon>
    </lineage>
</organism>
<gene>
    <name evidence="5" type="ORF">WICPIJ_008579</name>
</gene>
<feature type="non-terminal residue" evidence="5">
    <location>
        <position position="72"/>
    </location>
</feature>
<evidence type="ECO:0000256" key="3">
    <source>
        <dbReference type="ARBA" id="ARBA00022989"/>
    </source>
</evidence>
<name>A0A9P8PXY2_WICPI</name>
<keyword evidence="6" id="KW-1185">Reference proteome</keyword>
<dbReference type="Proteomes" id="UP000774326">
    <property type="component" value="Unassembled WGS sequence"/>
</dbReference>
<comment type="caution">
    <text evidence="5">The sequence shown here is derived from an EMBL/GenBank/DDBJ whole genome shotgun (WGS) entry which is preliminary data.</text>
</comment>
<keyword evidence="4" id="KW-0472">Membrane</keyword>
<evidence type="ECO:0000313" key="6">
    <source>
        <dbReference type="Proteomes" id="UP000774326"/>
    </source>
</evidence>
<protein>
    <submittedName>
        <fullName evidence="5">Uncharacterized protein</fullName>
    </submittedName>
</protein>
<evidence type="ECO:0000256" key="4">
    <source>
        <dbReference type="ARBA" id="ARBA00023136"/>
    </source>
</evidence>
<evidence type="ECO:0000313" key="5">
    <source>
        <dbReference type="EMBL" id="KAH3679590.1"/>
    </source>
</evidence>
<dbReference type="InterPro" id="IPR029020">
    <property type="entry name" value="Ammonium/urea_transptr"/>
</dbReference>
<dbReference type="Gene3D" id="1.10.3430.10">
    <property type="entry name" value="Ammonium transporter AmtB like domains"/>
    <property type="match status" value="1"/>
</dbReference>
<accession>A0A9P8PXY2</accession>
<reference evidence="5" key="1">
    <citation type="journal article" date="2021" name="Open Biol.">
        <title>Shared evolutionary footprints suggest mitochondrial oxidative damage underlies multiple complex I losses in fungi.</title>
        <authorList>
            <person name="Schikora-Tamarit M.A."/>
            <person name="Marcet-Houben M."/>
            <person name="Nosek J."/>
            <person name="Gabaldon T."/>
        </authorList>
    </citation>
    <scope>NUCLEOTIDE SEQUENCE</scope>
    <source>
        <strain evidence="5">CBS2887</strain>
    </source>
</reference>
<dbReference type="EMBL" id="JAEUBG010004896">
    <property type="protein sequence ID" value="KAH3679590.1"/>
    <property type="molecule type" value="Genomic_DNA"/>
</dbReference>
<dbReference type="AlphaFoldDB" id="A0A9P8PXY2"/>
<evidence type="ECO:0000256" key="2">
    <source>
        <dbReference type="ARBA" id="ARBA00022692"/>
    </source>
</evidence>
<feature type="non-terminal residue" evidence="5">
    <location>
        <position position="1"/>
    </location>
</feature>